<reference evidence="1 2" key="1">
    <citation type="submission" date="2019-04" db="EMBL/GenBank/DDBJ databases">
        <title>Cohnella sp. nov., isolated from soil.</title>
        <authorList>
            <person name="Kim W."/>
        </authorList>
    </citation>
    <scope>NUCLEOTIDE SEQUENCE [LARGE SCALE GENOMIC DNA]</scope>
    <source>
        <strain evidence="1 2">CAU 1483</strain>
    </source>
</reference>
<organism evidence="1 2">
    <name type="scientific">Cohnella pontilimi</name>
    <dbReference type="NCBI Taxonomy" id="2564100"/>
    <lineage>
        <taxon>Bacteria</taxon>
        <taxon>Bacillati</taxon>
        <taxon>Bacillota</taxon>
        <taxon>Bacilli</taxon>
        <taxon>Bacillales</taxon>
        <taxon>Paenibacillaceae</taxon>
        <taxon>Cohnella</taxon>
    </lineage>
</organism>
<sequence>MLDEAFSHRVVIKQSADKPVVAILTIEDDVQLFRGNRRNFADLIRTGESMGITTYVVTVKNLKLKSARVLGYTYRQEDQAWVASWFPRPGIVYNRIPLREDERLPHVQRKLSAIGRQPGMRLFNRRFFNKWSLFKWLNEHSRTRRYIPETKKLTEPAVLQRLLKRHELLYLKPVRGKAGVGIMAVSIEQEKPLPYRLQIQDDKGSRTYRLSSLEKLWERVCKHSDSIGEAYIAQQGIRLASVQDRPFDLRALVQKNGSGRWELTGMGARVAGDSSITTHVPRGGNIEDPQKLLSLLFGEKKTARVLRKVRRAAVILAKQIERASRSRLAEMSMDLGVDERGEVWFFEANSKPMKFDESHIRNKSLERIFQYCLFLHRRRLQARKVTAASEILT</sequence>
<dbReference type="SUPFAM" id="SSF56059">
    <property type="entry name" value="Glutathione synthetase ATP-binding domain-like"/>
    <property type="match status" value="1"/>
</dbReference>
<dbReference type="OrthoDB" id="7869153at2"/>
<name>A0A4U0FAD7_9BACL</name>
<dbReference type="InterPro" id="IPR026838">
    <property type="entry name" value="YheC/D"/>
</dbReference>
<dbReference type="Proteomes" id="UP000309673">
    <property type="component" value="Unassembled WGS sequence"/>
</dbReference>
<dbReference type="Pfam" id="PF14398">
    <property type="entry name" value="ATPgrasp_YheCD"/>
    <property type="match status" value="1"/>
</dbReference>
<dbReference type="EMBL" id="SUPK01000006">
    <property type="protein sequence ID" value="TJY41488.1"/>
    <property type="molecule type" value="Genomic_DNA"/>
</dbReference>
<keyword evidence="2" id="KW-1185">Reference proteome</keyword>
<evidence type="ECO:0000313" key="1">
    <source>
        <dbReference type="EMBL" id="TJY41488.1"/>
    </source>
</evidence>
<dbReference type="RefSeq" id="WP_136778408.1">
    <property type="nucleotide sequence ID" value="NZ_SUPK01000006.1"/>
</dbReference>
<protein>
    <submittedName>
        <fullName evidence="1">YheC/YheD family protein</fullName>
    </submittedName>
</protein>
<comment type="caution">
    <text evidence="1">The sequence shown here is derived from an EMBL/GenBank/DDBJ whole genome shotgun (WGS) entry which is preliminary data.</text>
</comment>
<proteinExistence type="predicted"/>
<accession>A0A4U0FAD7</accession>
<gene>
    <name evidence="1" type="ORF">E5161_13885</name>
</gene>
<dbReference type="AlphaFoldDB" id="A0A4U0FAD7"/>
<evidence type="ECO:0000313" key="2">
    <source>
        <dbReference type="Proteomes" id="UP000309673"/>
    </source>
</evidence>